<name>F8MFS5_NEUT8</name>
<gene>
    <name evidence="1" type="ORF">NEUTE1DRAFT_116473</name>
</gene>
<proteinExistence type="predicted"/>
<accession>F8MFS5</accession>
<sequence length="111" mass="12375">MPQKIAFAQDVKLRPRARSEPLADPALQPRARTRCFRCAMAVAATTRVPAKAVVVLLSSRRYPAVRHRNLLAASRELGTRFLVAWVPVRKLPEAGTLYRECCSSVWKGSVC</sequence>
<dbReference type="GeneID" id="20823042"/>
<dbReference type="RefSeq" id="XP_009849550.1">
    <property type="nucleotide sequence ID" value="XM_009851248.1"/>
</dbReference>
<dbReference type="KEGG" id="nte:NEUTE1DRAFT116473"/>
<reference evidence="2" key="1">
    <citation type="journal article" date="2011" name="Genetics">
        <title>Massive changes in genome architecture accompany the transition to self-fertility in the filamentous fungus Neurospora tetrasperma.</title>
        <authorList>
            <person name="Ellison C.E."/>
            <person name="Stajich J.E."/>
            <person name="Jacobson D.J."/>
            <person name="Natvig D.O."/>
            <person name="Lapidus A."/>
            <person name="Foster B."/>
            <person name="Aerts A."/>
            <person name="Riley R."/>
            <person name="Lindquist E.A."/>
            <person name="Grigoriev I.V."/>
            <person name="Taylor J.W."/>
        </authorList>
    </citation>
    <scope>NUCLEOTIDE SEQUENCE [LARGE SCALE GENOMIC DNA]</scope>
    <source>
        <strain evidence="2">FGSC 2508 / P0657</strain>
    </source>
</reference>
<dbReference type="EMBL" id="GL891303">
    <property type="protein sequence ID" value="EGO59301.1"/>
    <property type="molecule type" value="Genomic_DNA"/>
</dbReference>
<keyword evidence="2" id="KW-1185">Reference proteome</keyword>
<dbReference type="OrthoDB" id="4580815at2759"/>
<dbReference type="Proteomes" id="UP000008065">
    <property type="component" value="Unassembled WGS sequence"/>
</dbReference>
<evidence type="ECO:0000313" key="1">
    <source>
        <dbReference type="EMBL" id="EGO59301.1"/>
    </source>
</evidence>
<organism evidence="1 2">
    <name type="scientific">Neurospora tetrasperma (strain FGSC 2508 / ATCC MYA-4615 / P0657)</name>
    <dbReference type="NCBI Taxonomy" id="510951"/>
    <lineage>
        <taxon>Eukaryota</taxon>
        <taxon>Fungi</taxon>
        <taxon>Dikarya</taxon>
        <taxon>Ascomycota</taxon>
        <taxon>Pezizomycotina</taxon>
        <taxon>Sordariomycetes</taxon>
        <taxon>Sordariomycetidae</taxon>
        <taxon>Sordariales</taxon>
        <taxon>Sordariaceae</taxon>
        <taxon>Neurospora</taxon>
    </lineage>
</organism>
<dbReference type="AlphaFoldDB" id="F8MFS5"/>
<dbReference type="HOGENOM" id="CLU_2159083_0_0_1"/>
<protein>
    <submittedName>
        <fullName evidence="1">Uncharacterized protein</fullName>
    </submittedName>
</protein>
<dbReference type="VEuPathDB" id="FungiDB:NEUTE1DRAFT_116473"/>
<evidence type="ECO:0000313" key="2">
    <source>
        <dbReference type="Proteomes" id="UP000008065"/>
    </source>
</evidence>